<dbReference type="GeneID" id="63973311"/>
<protein>
    <submittedName>
        <fullName evidence="1">Uncharacterized protein</fullName>
    </submittedName>
</protein>
<organism evidence="1 2">
    <name type="scientific">Flavonifractor plautii ATCC 29863</name>
    <dbReference type="NCBI Taxonomy" id="411475"/>
    <lineage>
        <taxon>Bacteria</taxon>
        <taxon>Bacillati</taxon>
        <taxon>Bacillota</taxon>
        <taxon>Clostridia</taxon>
        <taxon>Eubacteriales</taxon>
        <taxon>Oscillospiraceae</taxon>
        <taxon>Flavonifractor</taxon>
    </lineage>
</organism>
<reference evidence="1 2" key="1">
    <citation type="submission" date="2011-08" db="EMBL/GenBank/DDBJ databases">
        <authorList>
            <person name="Weinstock G."/>
            <person name="Sodergren E."/>
            <person name="Clifton S."/>
            <person name="Fulton L."/>
            <person name="Fulton B."/>
            <person name="Courtney L."/>
            <person name="Fronick C."/>
            <person name="Harrison M."/>
            <person name="Strong C."/>
            <person name="Farmer C."/>
            <person name="Delahaunty K."/>
            <person name="Markovic C."/>
            <person name="Hall O."/>
            <person name="Minx P."/>
            <person name="Tomlinson C."/>
            <person name="Mitreva M."/>
            <person name="Hou S."/>
            <person name="Chen J."/>
            <person name="Wollam A."/>
            <person name="Pepin K.H."/>
            <person name="Johnson M."/>
            <person name="Bhonagiri V."/>
            <person name="Zhang X."/>
            <person name="Suruliraj S."/>
            <person name="Warren W."/>
            <person name="Chinwalla A."/>
            <person name="Mardis E.R."/>
            <person name="Wilson R.K."/>
        </authorList>
    </citation>
    <scope>NUCLEOTIDE SEQUENCE [LARGE SCALE GENOMIC DNA]</scope>
    <source>
        <strain evidence="1 2">ATCC 29863</strain>
    </source>
</reference>
<dbReference type="PATRIC" id="fig|411475.3.peg.2117"/>
<dbReference type="RefSeq" id="WP_007492058.1">
    <property type="nucleotide sequence ID" value="NZ_JH417791.1"/>
</dbReference>
<comment type="caution">
    <text evidence="1">The sequence shown here is derived from an EMBL/GenBank/DDBJ whole genome shotgun (WGS) entry which is preliminary data.</text>
</comment>
<name>G9YSC3_FLAPL</name>
<dbReference type="HOGENOM" id="CLU_2245976_0_0_9"/>
<gene>
    <name evidence="1" type="ORF">HMPREF0372_02449</name>
</gene>
<accession>G9YSC3</accession>
<evidence type="ECO:0000313" key="1">
    <source>
        <dbReference type="EMBL" id="EHM46168.1"/>
    </source>
</evidence>
<dbReference type="Proteomes" id="UP000004459">
    <property type="component" value="Unassembled WGS sequence"/>
</dbReference>
<evidence type="ECO:0000313" key="2">
    <source>
        <dbReference type="Proteomes" id="UP000004459"/>
    </source>
</evidence>
<sequence>MTWQEKLIAAHTAVTDAVRHGQRMKSSRYFVWQEDGDNDLAAGNGHAERAVTGTTDLFTTREFDPWAEALGESLSEYGIAWYISSVQFEEDTGFWHTEWVWEVA</sequence>
<proteinExistence type="predicted"/>
<dbReference type="AlphaFoldDB" id="G9YSC3"/>
<dbReference type="EMBL" id="AGCK01000208">
    <property type="protein sequence ID" value="EHM46168.1"/>
    <property type="molecule type" value="Genomic_DNA"/>
</dbReference>